<evidence type="ECO:0000313" key="1">
    <source>
        <dbReference type="EMBL" id="EYC08515.1"/>
    </source>
</evidence>
<keyword evidence="2" id="KW-1185">Reference proteome</keyword>
<protein>
    <submittedName>
        <fullName evidence="1">Uncharacterized protein</fullName>
    </submittedName>
</protein>
<dbReference type="AlphaFoldDB" id="A0A016U0B3"/>
<reference evidence="2" key="1">
    <citation type="journal article" date="2015" name="Nat. Genet.">
        <title>The genome and transcriptome of the zoonotic hookworm Ancylostoma ceylanicum identify infection-specific gene families.</title>
        <authorList>
            <person name="Schwarz E.M."/>
            <person name="Hu Y."/>
            <person name="Antoshechkin I."/>
            <person name="Miller M.M."/>
            <person name="Sternberg P.W."/>
            <person name="Aroian R.V."/>
        </authorList>
    </citation>
    <scope>NUCLEOTIDE SEQUENCE</scope>
    <source>
        <strain evidence="2">HY135</strain>
    </source>
</reference>
<proteinExistence type="predicted"/>
<evidence type="ECO:0000313" key="2">
    <source>
        <dbReference type="Proteomes" id="UP000024635"/>
    </source>
</evidence>
<comment type="caution">
    <text evidence="1">The sequence shown here is derived from an EMBL/GenBank/DDBJ whole genome shotgun (WGS) entry which is preliminary data.</text>
</comment>
<accession>A0A016U0B3</accession>
<name>A0A016U0B3_9BILA</name>
<organism evidence="1 2">
    <name type="scientific">Ancylostoma ceylanicum</name>
    <dbReference type="NCBI Taxonomy" id="53326"/>
    <lineage>
        <taxon>Eukaryota</taxon>
        <taxon>Metazoa</taxon>
        <taxon>Ecdysozoa</taxon>
        <taxon>Nematoda</taxon>
        <taxon>Chromadorea</taxon>
        <taxon>Rhabditida</taxon>
        <taxon>Rhabditina</taxon>
        <taxon>Rhabditomorpha</taxon>
        <taxon>Strongyloidea</taxon>
        <taxon>Ancylostomatidae</taxon>
        <taxon>Ancylostomatinae</taxon>
        <taxon>Ancylostoma</taxon>
    </lineage>
</organism>
<gene>
    <name evidence="1" type="primary">Acey_s0065.g3591</name>
    <name evidence="1" type="ORF">Y032_0065g3591</name>
</gene>
<dbReference type="EMBL" id="JARK01001401">
    <property type="protein sequence ID" value="EYC08515.1"/>
    <property type="molecule type" value="Genomic_DNA"/>
</dbReference>
<sequence length="70" mass="8170">MQSRNQSIFLRRTVHCRNQRIEIIDCTSLSSTPQNSRTGTKGELVYKRDYVNTYIDRRFAVSSVSLLIVF</sequence>
<dbReference type="Proteomes" id="UP000024635">
    <property type="component" value="Unassembled WGS sequence"/>
</dbReference>